<protein>
    <submittedName>
        <fullName evidence="1">Uncharacterized protein</fullName>
    </submittedName>
</protein>
<evidence type="ECO:0000313" key="2">
    <source>
        <dbReference type="Proteomes" id="UP000253529"/>
    </source>
</evidence>
<dbReference type="Proteomes" id="UP000253529">
    <property type="component" value="Unassembled WGS sequence"/>
</dbReference>
<sequence length="102" mass="11274">MSQAQRDQAAEAAAKSAVVRLFGKNAIDRIEVFPAEDHTGEQSLSVTIYLRDYKAYVSGARLLDTIVAVSDALRNIDDLRFPYVTFLAPGYEHAEDDERPAA</sequence>
<gene>
    <name evidence="1" type="ORF">DFR50_12741</name>
</gene>
<evidence type="ECO:0000313" key="1">
    <source>
        <dbReference type="EMBL" id="RBP07396.1"/>
    </source>
</evidence>
<name>A0A366EZT3_9HYPH</name>
<dbReference type="EMBL" id="QNRK01000027">
    <property type="protein sequence ID" value="RBP07396.1"/>
    <property type="molecule type" value="Genomic_DNA"/>
</dbReference>
<reference evidence="1 2" key="1">
    <citation type="submission" date="2018-06" db="EMBL/GenBank/DDBJ databases">
        <title>Genomic Encyclopedia of Type Strains, Phase IV (KMG-IV): sequencing the most valuable type-strain genomes for metagenomic binning, comparative biology and taxonomic classification.</title>
        <authorList>
            <person name="Goeker M."/>
        </authorList>
    </citation>
    <scope>NUCLEOTIDE SEQUENCE [LARGE SCALE GENOMIC DNA]</scope>
    <source>
        <strain evidence="1 2">DSM 24875</strain>
    </source>
</reference>
<accession>A0A366EZT3</accession>
<comment type="caution">
    <text evidence="1">The sequence shown here is derived from an EMBL/GenBank/DDBJ whole genome shotgun (WGS) entry which is preliminary data.</text>
</comment>
<dbReference type="AlphaFoldDB" id="A0A366EZT3"/>
<proteinExistence type="predicted"/>
<organism evidence="1 2">
    <name type="scientific">Roseiarcus fermentans</name>
    <dbReference type="NCBI Taxonomy" id="1473586"/>
    <lineage>
        <taxon>Bacteria</taxon>
        <taxon>Pseudomonadati</taxon>
        <taxon>Pseudomonadota</taxon>
        <taxon>Alphaproteobacteria</taxon>
        <taxon>Hyphomicrobiales</taxon>
        <taxon>Roseiarcaceae</taxon>
        <taxon>Roseiarcus</taxon>
    </lineage>
</organism>
<keyword evidence="2" id="KW-1185">Reference proteome</keyword>